<dbReference type="GO" id="GO:0000785">
    <property type="term" value="C:chromatin"/>
    <property type="evidence" value="ECO:0007669"/>
    <property type="project" value="TreeGrafter"/>
</dbReference>
<dbReference type="SMART" id="SM00249">
    <property type="entry name" value="PHD"/>
    <property type="match status" value="1"/>
</dbReference>
<evidence type="ECO:0000256" key="7">
    <source>
        <dbReference type="SAM" id="Coils"/>
    </source>
</evidence>
<dbReference type="PROSITE" id="PS51805">
    <property type="entry name" value="EPHD"/>
    <property type="match status" value="1"/>
</dbReference>
<evidence type="ECO:0000259" key="11">
    <source>
        <dbReference type="PROSITE" id="PS51805"/>
    </source>
</evidence>
<evidence type="ECO:0000256" key="8">
    <source>
        <dbReference type="SAM" id="MobiDB-lite"/>
    </source>
</evidence>
<evidence type="ECO:0000256" key="3">
    <source>
        <dbReference type="ARBA" id="ARBA00022723"/>
    </source>
</evidence>
<dbReference type="CDD" id="cd15571">
    <property type="entry name" value="ePHD"/>
    <property type="match status" value="1"/>
</dbReference>
<dbReference type="Gene3D" id="2.60.120.650">
    <property type="entry name" value="Cupin"/>
    <property type="match status" value="2"/>
</dbReference>
<feature type="region of interest" description="Disordered" evidence="8">
    <location>
        <begin position="530"/>
        <end position="554"/>
    </location>
</feature>
<dbReference type="Gene3D" id="3.30.40.10">
    <property type="entry name" value="Zinc/RING finger domain, C3HC4 (zinc finger)"/>
    <property type="match status" value="1"/>
</dbReference>
<dbReference type="Pfam" id="PF02373">
    <property type="entry name" value="JmjC"/>
    <property type="match status" value="1"/>
</dbReference>
<evidence type="ECO:0000256" key="1">
    <source>
        <dbReference type="ARBA" id="ARBA00009711"/>
    </source>
</evidence>
<feature type="compositionally biased region" description="Basic residues" evidence="8">
    <location>
        <begin position="258"/>
        <end position="269"/>
    </location>
</feature>
<evidence type="ECO:0000259" key="10">
    <source>
        <dbReference type="PROSITE" id="PS51184"/>
    </source>
</evidence>
<dbReference type="Proteomes" id="UP000244722">
    <property type="component" value="Unassembled WGS sequence"/>
</dbReference>
<name>A0A2T6ZZM0_TUBBO</name>
<dbReference type="PANTHER" id="PTHR10694:SF7">
    <property type="entry name" value="[HISTONE H3]-TRIMETHYL-L-LYSINE(9) DEMETHYLASE"/>
    <property type="match status" value="1"/>
</dbReference>
<feature type="region of interest" description="Disordered" evidence="8">
    <location>
        <begin position="868"/>
        <end position="942"/>
    </location>
</feature>
<dbReference type="GO" id="GO:0140684">
    <property type="term" value="F:histone H3K9me2/H3K9me3 demethylase activity"/>
    <property type="evidence" value="ECO:0007669"/>
    <property type="project" value="UniProtKB-EC"/>
</dbReference>
<evidence type="ECO:0000256" key="2">
    <source>
        <dbReference type="ARBA" id="ARBA00012900"/>
    </source>
</evidence>
<evidence type="ECO:0000313" key="13">
    <source>
        <dbReference type="Proteomes" id="UP000244722"/>
    </source>
</evidence>
<dbReference type="Pfam" id="PF13832">
    <property type="entry name" value="zf-HC5HC2H_2"/>
    <property type="match status" value="1"/>
</dbReference>
<keyword evidence="4" id="KW-0863">Zinc-finger</keyword>
<feature type="coiled-coil region" evidence="7">
    <location>
        <begin position="1135"/>
        <end position="1179"/>
    </location>
</feature>
<organism evidence="12 13">
    <name type="scientific">Tuber borchii</name>
    <name type="common">White truffle</name>
    <dbReference type="NCBI Taxonomy" id="42251"/>
    <lineage>
        <taxon>Eukaryota</taxon>
        <taxon>Fungi</taxon>
        <taxon>Dikarya</taxon>
        <taxon>Ascomycota</taxon>
        <taxon>Pezizomycotina</taxon>
        <taxon>Pezizomycetes</taxon>
        <taxon>Pezizales</taxon>
        <taxon>Tuberaceae</taxon>
        <taxon>Tuber</taxon>
    </lineage>
</organism>
<gene>
    <name evidence="12" type="ORF">B9Z19DRAFT_1122722</name>
</gene>
<comment type="similarity">
    <text evidence="1">Belongs to the JHDM3 histone demethylase family.</text>
</comment>
<accession>A0A2T6ZZM0</accession>
<dbReference type="SMART" id="SM00558">
    <property type="entry name" value="JmjC"/>
    <property type="match status" value="1"/>
</dbReference>
<protein>
    <recommendedName>
        <fullName evidence="2">[histone H3]-trimethyl-L-lysine(9) demethylase</fullName>
        <ecNumber evidence="2">1.14.11.66</ecNumber>
    </recommendedName>
</protein>
<dbReference type="AlphaFoldDB" id="A0A2T6ZZM0"/>
<dbReference type="Pfam" id="PF23258">
    <property type="entry name" value="DUF7072"/>
    <property type="match status" value="1"/>
</dbReference>
<feature type="domain" description="JmjC" evidence="10">
    <location>
        <begin position="332"/>
        <end position="494"/>
    </location>
</feature>
<dbReference type="InterPro" id="IPR003349">
    <property type="entry name" value="JmjN"/>
</dbReference>
<feature type="compositionally biased region" description="Basic residues" evidence="8">
    <location>
        <begin position="883"/>
        <end position="898"/>
    </location>
</feature>
<keyword evidence="7" id="KW-0175">Coiled coil</keyword>
<dbReference type="SUPFAM" id="SSF51197">
    <property type="entry name" value="Clavaminate synthase-like"/>
    <property type="match status" value="1"/>
</dbReference>
<dbReference type="InterPro" id="IPR003347">
    <property type="entry name" value="JmjC_dom"/>
</dbReference>
<dbReference type="InterPro" id="IPR001965">
    <property type="entry name" value="Znf_PHD"/>
</dbReference>
<dbReference type="Pfam" id="PF02375">
    <property type="entry name" value="JmjN"/>
    <property type="match status" value="1"/>
</dbReference>
<dbReference type="PROSITE" id="PS51184">
    <property type="entry name" value="JMJC"/>
    <property type="match status" value="1"/>
</dbReference>
<evidence type="ECO:0000256" key="4">
    <source>
        <dbReference type="ARBA" id="ARBA00022771"/>
    </source>
</evidence>
<comment type="catalytic activity">
    <reaction evidence="6">
        <text>N(6),N(6),N(6)-trimethyl-L-lysyl(9)-[histone H3] + 2 2-oxoglutarate + 2 O2 = N(6)-methyl-L-lysyl(9)-[histone H3] + 2 formaldehyde + 2 succinate + 2 CO2</text>
        <dbReference type="Rhea" id="RHEA:60200"/>
        <dbReference type="Rhea" id="RHEA-COMP:15538"/>
        <dbReference type="Rhea" id="RHEA-COMP:15542"/>
        <dbReference type="ChEBI" id="CHEBI:15379"/>
        <dbReference type="ChEBI" id="CHEBI:16526"/>
        <dbReference type="ChEBI" id="CHEBI:16810"/>
        <dbReference type="ChEBI" id="CHEBI:16842"/>
        <dbReference type="ChEBI" id="CHEBI:30031"/>
        <dbReference type="ChEBI" id="CHEBI:61929"/>
        <dbReference type="ChEBI" id="CHEBI:61961"/>
        <dbReference type="EC" id="1.14.11.66"/>
    </reaction>
</comment>
<dbReference type="PROSITE" id="PS51183">
    <property type="entry name" value="JMJN"/>
    <property type="match status" value="1"/>
</dbReference>
<dbReference type="STRING" id="42251.A0A2T6ZZM0"/>
<feature type="domain" description="JmjN" evidence="9">
    <location>
        <begin position="55"/>
        <end position="96"/>
    </location>
</feature>
<reference evidence="12 13" key="1">
    <citation type="submission" date="2017-04" db="EMBL/GenBank/DDBJ databases">
        <title>Draft genome sequence of Tuber borchii Vittad., a whitish edible truffle.</title>
        <authorList>
            <consortium name="DOE Joint Genome Institute"/>
            <person name="Murat C."/>
            <person name="Kuo A."/>
            <person name="Barry K.W."/>
            <person name="Clum A."/>
            <person name="Dockter R.B."/>
            <person name="Fauchery L."/>
            <person name="Iotti M."/>
            <person name="Kohler A."/>
            <person name="Labutti K."/>
            <person name="Lindquist E.A."/>
            <person name="Lipzen A."/>
            <person name="Ohm R.A."/>
            <person name="Wang M."/>
            <person name="Grigoriev I.V."/>
            <person name="Zambonelli A."/>
            <person name="Martin F.M."/>
        </authorList>
    </citation>
    <scope>NUCLEOTIDE SEQUENCE [LARGE SCALE GENOMIC DNA]</scope>
    <source>
        <strain evidence="12 13">Tbo3840</strain>
    </source>
</reference>
<keyword evidence="13" id="KW-1185">Reference proteome</keyword>
<dbReference type="InterPro" id="IPR034732">
    <property type="entry name" value="EPHD"/>
</dbReference>
<feature type="region of interest" description="Disordered" evidence="8">
    <location>
        <begin position="145"/>
        <end position="276"/>
    </location>
</feature>
<dbReference type="InterPro" id="IPR013083">
    <property type="entry name" value="Znf_RING/FYVE/PHD"/>
</dbReference>
<evidence type="ECO:0000313" key="12">
    <source>
        <dbReference type="EMBL" id="PUU80937.1"/>
    </source>
</evidence>
<evidence type="ECO:0000256" key="6">
    <source>
        <dbReference type="ARBA" id="ARBA00049349"/>
    </source>
</evidence>
<dbReference type="GO" id="GO:0005634">
    <property type="term" value="C:nucleus"/>
    <property type="evidence" value="ECO:0007669"/>
    <property type="project" value="TreeGrafter"/>
</dbReference>
<evidence type="ECO:0000259" key="9">
    <source>
        <dbReference type="PROSITE" id="PS51183"/>
    </source>
</evidence>
<dbReference type="PANTHER" id="PTHR10694">
    <property type="entry name" value="LYSINE-SPECIFIC DEMETHYLASE"/>
    <property type="match status" value="1"/>
</dbReference>
<proteinExistence type="inferred from homology"/>
<comment type="caution">
    <text evidence="12">The sequence shown here is derived from an EMBL/GenBank/DDBJ whole genome shotgun (WGS) entry which is preliminary data.</text>
</comment>
<feature type="compositionally biased region" description="Polar residues" evidence="8">
    <location>
        <begin position="927"/>
        <end position="942"/>
    </location>
</feature>
<dbReference type="FunFam" id="2.60.120.650:FF:000024">
    <property type="entry name" value="Putative jumonji family transcription factor"/>
    <property type="match status" value="1"/>
</dbReference>
<sequence length="1191" mass="132321">MAAAIMDPVTTSGEGSKFEVVVEKRQPSNGEQFEVFPEEKDEEITPSYYYENMGIPVFEPTMDQFRSFKHFVNKINHYGMQSGIIKVIPPKEWTDSLASLEDKLKDIRIKNPIIQHMAGVAGEYRQENIEKQRTYNLPQWRQLCESSEHQPPAKRGERRKGQIIKEAPVGRKNKPRKSAAAVVTEVKEEEVITLDDLEDNAPVAGSRKRNPPTPKSPEKAKQEELGTPGPITDSHGRQPRMSGTVESTPDPVTDSHGRQPRQKKKYIRKTAKEREAEQAIADDEAFDGFDFRIHNADDYTPERCDELEKAYWRTLTYSNPLYGADMPGSLFDDSTTSWNVAKLENLLDCLGKKLPGVNTAYLYLGMWRSTFAWHLEDVDLYSINYIHFGAPKQWYSISREDKPKFEQVMRGIWPNDSKKCSQFLRHKNYLVSPSLLSGHGIKVNKLVHHQGEFVITFPFGYHSGYNLGYNCAESVNFATEAWLEYGRNAKKCECIKDSVWVDVDEIERKLRGESTEDEGDEIEYYYEDEDEDELEANDLPTPPRVHKKRKLEDGKERPAKVKKLRLKLSKEAAPEPCILCPNNIPYEELVATDDGQKAHRLCAIYTPETYFKWDEAQQHEVVANIPGIPRARLELRCIFCRSTKGACFQCSSKKCARAYHATCAAAAGVLVNMFDVPHYGEDGQIYPQTDIDFRCRFHRPKRPKGMDSERLENDMVVRKFANSLIKGDVIQMQYFKGDIFGGVVVENRYSEECVVVNILPKGTEPLEVEWKWILAQDPSTVPLPLPLTEMPMYPTAQQSGVATTKAPKLVPEPDDPFCDEASGLKWGELMIASPPVNADQAPVDPNNPIWHYLGEHSTEYIAKYTDDPEKRVPNEAASMGSTRKPRAKIIKTPAKAHKPTYLGPGPLEHSQALQPPYTPDQTHNHHSSPSHLTGGASTSHLPQQQLWPPVYRPSIPTVSSGTSIANIVADATKAFINEHALFPEQEHAVLTQLLSGQATGMSASQALTLTNDGFSNQESIQSSTTSNSMIDPQLMAQGTGLAAAPSQQIGAYDPVLVAQQTSALSTQATSATGLVQDMTPMPAHMVSSPEQAAVVATSQGSSVASVFQSSPPPSALSIVNHPLNASPTARKSVPLADIQAALAQLARARAQEQKAKADVEAAQAEVGAARARARQSEAAVLGQTPAPPSQA</sequence>
<dbReference type="GO" id="GO:0008270">
    <property type="term" value="F:zinc ion binding"/>
    <property type="evidence" value="ECO:0007669"/>
    <property type="project" value="UniProtKB-KW"/>
</dbReference>
<dbReference type="EMBL" id="NESQ01000053">
    <property type="protein sequence ID" value="PUU80937.1"/>
    <property type="molecule type" value="Genomic_DNA"/>
</dbReference>
<dbReference type="EC" id="1.14.11.66" evidence="2"/>
<dbReference type="SMART" id="SM00545">
    <property type="entry name" value="JmjN"/>
    <property type="match status" value="1"/>
</dbReference>
<dbReference type="InterPro" id="IPR055500">
    <property type="entry name" value="DUF7072"/>
</dbReference>
<keyword evidence="3" id="KW-0479">Metal-binding</keyword>
<dbReference type="GO" id="GO:0010468">
    <property type="term" value="P:regulation of gene expression"/>
    <property type="evidence" value="ECO:0007669"/>
    <property type="project" value="TreeGrafter"/>
</dbReference>
<dbReference type="OrthoDB" id="9547406at2759"/>
<dbReference type="GO" id="GO:0051864">
    <property type="term" value="F:histone H3K36 demethylase activity"/>
    <property type="evidence" value="ECO:0007669"/>
    <property type="project" value="TreeGrafter"/>
</dbReference>
<evidence type="ECO:0000256" key="5">
    <source>
        <dbReference type="ARBA" id="ARBA00022833"/>
    </source>
</evidence>
<keyword evidence="5" id="KW-0862">Zinc</keyword>
<feature type="domain" description="PHD-type" evidence="11">
    <location>
        <begin position="574"/>
        <end position="699"/>
    </location>
</feature>